<gene>
    <name evidence="1" type="ORF">N7468_008542</name>
</gene>
<protein>
    <submittedName>
        <fullName evidence="1">Uncharacterized protein</fullName>
    </submittedName>
</protein>
<dbReference type="AlphaFoldDB" id="A0A9W9TJZ1"/>
<name>A0A9W9TJZ1_9EURO</name>
<dbReference type="EMBL" id="JAPQKS010000006">
    <property type="protein sequence ID" value="KAJ5224000.1"/>
    <property type="molecule type" value="Genomic_DNA"/>
</dbReference>
<reference evidence="1" key="1">
    <citation type="submission" date="2022-11" db="EMBL/GenBank/DDBJ databases">
        <authorList>
            <person name="Petersen C."/>
        </authorList>
    </citation>
    <scope>NUCLEOTIDE SEQUENCE</scope>
    <source>
        <strain evidence="1">IBT 19713</strain>
    </source>
</reference>
<comment type="caution">
    <text evidence="1">The sequence shown here is derived from an EMBL/GenBank/DDBJ whole genome shotgun (WGS) entry which is preliminary data.</text>
</comment>
<evidence type="ECO:0000313" key="2">
    <source>
        <dbReference type="Proteomes" id="UP001150941"/>
    </source>
</evidence>
<proteinExistence type="predicted"/>
<sequence>MIFGLLCLNTNIGIDHGLQVRNAVPALYSKVERSQVGVLRCQAAVDDENLNTDAKCQVNGYRREVLGVGGDLSAALHICSCCSTRICLSLPSAEMIDINDMAIQWSRHRARDFVT</sequence>
<organism evidence="1 2">
    <name type="scientific">Penicillium chermesinum</name>
    <dbReference type="NCBI Taxonomy" id="63820"/>
    <lineage>
        <taxon>Eukaryota</taxon>
        <taxon>Fungi</taxon>
        <taxon>Dikarya</taxon>
        <taxon>Ascomycota</taxon>
        <taxon>Pezizomycotina</taxon>
        <taxon>Eurotiomycetes</taxon>
        <taxon>Eurotiomycetidae</taxon>
        <taxon>Eurotiales</taxon>
        <taxon>Aspergillaceae</taxon>
        <taxon>Penicillium</taxon>
    </lineage>
</organism>
<dbReference type="RefSeq" id="XP_058328183.1">
    <property type="nucleotide sequence ID" value="XM_058477838.1"/>
</dbReference>
<dbReference type="GeneID" id="83205141"/>
<reference evidence="1" key="2">
    <citation type="journal article" date="2023" name="IMA Fungus">
        <title>Comparative genomic study of the Penicillium genus elucidates a diverse pangenome and 15 lateral gene transfer events.</title>
        <authorList>
            <person name="Petersen C."/>
            <person name="Sorensen T."/>
            <person name="Nielsen M.R."/>
            <person name="Sondergaard T.E."/>
            <person name="Sorensen J.L."/>
            <person name="Fitzpatrick D.A."/>
            <person name="Frisvad J.C."/>
            <person name="Nielsen K.L."/>
        </authorList>
    </citation>
    <scope>NUCLEOTIDE SEQUENCE</scope>
    <source>
        <strain evidence="1">IBT 19713</strain>
    </source>
</reference>
<accession>A0A9W9TJZ1</accession>
<evidence type="ECO:0000313" key="1">
    <source>
        <dbReference type="EMBL" id="KAJ5224000.1"/>
    </source>
</evidence>
<keyword evidence="2" id="KW-1185">Reference proteome</keyword>
<dbReference type="Proteomes" id="UP001150941">
    <property type="component" value="Unassembled WGS sequence"/>
</dbReference>